<dbReference type="Proteomes" id="UP000004578">
    <property type="component" value="Unassembled WGS sequence"/>
</dbReference>
<dbReference type="AlphaFoldDB" id="J1HLJ1"/>
<feature type="region of interest" description="Disordered" evidence="1">
    <location>
        <begin position="1"/>
        <end position="45"/>
    </location>
</feature>
<feature type="non-terminal residue" evidence="2">
    <location>
        <position position="1"/>
    </location>
</feature>
<evidence type="ECO:0008006" key="4">
    <source>
        <dbReference type="Google" id="ProtNLM"/>
    </source>
</evidence>
<protein>
    <recommendedName>
        <fullName evidence="4">Aminoacyl-tRNA hydrolase</fullName>
    </recommendedName>
</protein>
<sequence length="45" mass="5275">LLRGSLAPLRPRRPTKPTRGSKLRRLADKRKRSEVKARRRRPSAE</sequence>
<reference evidence="2 3" key="1">
    <citation type="submission" date="2012-05" db="EMBL/GenBank/DDBJ databases">
        <authorList>
            <person name="Harkins D.M."/>
            <person name="Madupu R."/>
            <person name="Durkin A.S."/>
            <person name="Torralba M."/>
            <person name="Methe B."/>
            <person name="Sutton G.G."/>
            <person name="Nelson K.E."/>
        </authorList>
    </citation>
    <scope>NUCLEOTIDE SEQUENCE [LARGE SCALE GENOMIC DNA]</scope>
    <source>
        <strain evidence="2 3">F0490</strain>
    </source>
</reference>
<evidence type="ECO:0000313" key="2">
    <source>
        <dbReference type="EMBL" id="EJF46433.1"/>
    </source>
</evidence>
<comment type="caution">
    <text evidence="2">The sequence shown here is derived from an EMBL/GenBank/DDBJ whole genome shotgun (WGS) entry which is preliminary data.</text>
</comment>
<dbReference type="Gene3D" id="3.30.160.20">
    <property type="match status" value="1"/>
</dbReference>
<evidence type="ECO:0000313" key="3">
    <source>
        <dbReference type="Proteomes" id="UP000004578"/>
    </source>
</evidence>
<gene>
    <name evidence="2" type="ORF">HMPREF1317_1737</name>
</gene>
<organism evidence="2 3">
    <name type="scientific">Schaalia georgiae F0490</name>
    <dbReference type="NCBI Taxonomy" id="1125717"/>
    <lineage>
        <taxon>Bacteria</taxon>
        <taxon>Bacillati</taxon>
        <taxon>Actinomycetota</taxon>
        <taxon>Actinomycetes</taxon>
        <taxon>Actinomycetales</taxon>
        <taxon>Actinomycetaceae</taxon>
        <taxon>Schaalia</taxon>
    </lineage>
</organism>
<accession>J1HLJ1</accession>
<feature type="compositionally biased region" description="Basic residues" evidence="1">
    <location>
        <begin position="10"/>
        <end position="45"/>
    </location>
</feature>
<name>J1HLJ1_9ACTO</name>
<keyword evidence="3" id="KW-1185">Reference proteome</keyword>
<dbReference type="EMBL" id="AKFS01000135">
    <property type="protein sequence ID" value="EJF46433.1"/>
    <property type="molecule type" value="Genomic_DNA"/>
</dbReference>
<evidence type="ECO:0000256" key="1">
    <source>
        <dbReference type="SAM" id="MobiDB-lite"/>
    </source>
</evidence>
<proteinExistence type="predicted"/>